<dbReference type="CDD" id="cd07064">
    <property type="entry name" value="AlkD_like_1"/>
    <property type="match status" value="1"/>
</dbReference>
<keyword evidence="2" id="KW-1185">Reference proteome</keyword>
<dbReference type="OrthoDB" id="9775346at2"/>
<dbReference type="Pfam" id="PF08713">
    <property type="entry name" value="DNA_alkylation"/>
    <property type="match status" value="1"/>
</dbReference>
<dbReference type="AlphaFoldDB" id="A0A3L9E2C9"/>
<reference evidence="1 2" key="1">
    <citation type="submission" date="2018-10" db="EMBL/GenBank/DDBJ databases">
        <title>Streptococcus hillyeri sp. nov., isolated from equine tracheal sample.</title>
        <authorList>
            <person name="Macfadyen A.C."/>
            <person name="Waller A."/>
            <person name="Paterson G.K."/>
        </authorList>
    </citation>
    <scope>NUCLEOTIDE SEQUENCE [LARGE SCALE GENOMIC DNA]</scope>
    <source>
        <strain evidence="1 2">28462</strain>
    </source>
</reference>
<dbReference type="Proteomes" id="UP000279194">
    <property type="component" value="Unassembled WGS sequence"/>
</dbReference>
<proteinExistence type="predicted"/>
<organism evidence="1 2">
    <name type="scientific">Streptococcus hillyeri</name>
    <dbReference type="NCBI Taxonomy" id="2282420"/>
    <lineage>
        <taxon>Bacteria</taxon>
        <taxon>Bacillati</taxon>
        <taxon>Bacillota</taxon>
        <taxon>Bacilli</taxon>
        <taxon>Lactobacillales</taxon>
        <taxon>Streptococcaceae</taxon>
        <taxon>Streptococcus</taxon>
    </lineage>
</organism>
<dbReference type="Gene3D" id="1.20.1660.10">
    <property type="entry name" value="Hypothetical protein (EF3068)"/>
    <property type="match status" value="1"/>
</dbReference>
<evidence type="ECO:0000313" key="1">
    <source>
        <dbReference type="EMBL" id="RLY05300.1"/>
    </source>
</evidence>
<dbReference type="Gene3D" id="1.25.40.290">
    <property type="entry name" value="ARM repeat domains"/>
    <property type="match status" value="1"/>
</dbReference>
<dbReference type="InterPro" id="IPR014825">
    <property type="entry name" value="DNA_alkylation"/>
</dbReference>
<name>A0A3L9E2C9_9STRE</name>
<protein>
    <submittedName>
        <fullName evidence="1">DNA alkylation repair protein</fullName>
    </submittedName>
</protein>
<accession>A0A3L9E2C9</accession>
<comment type="caution">
    <text evidence="1">The sequence shown here is derived from an EMBL/GenBank/DDBJ whole genome shotgun (WGS) entry which is preliminary data.</text>
</comment>
<dbReference type="EMBL" id="RCVM01000001">
    <property type="protein sequence ID" value="RLY05300.1"/>
    <property type="molecule type" value="Genomic_DNA"/>
</dbReference>
<dbReference type="PANTHER" id="PTHR34070:SF1">
    <property type="entry name" value="DNA ALKYLATION REPAIR PROTEIN"/>
    <property type="match status" value="1"/>
</dbReference>
<dbReference type="SUPFAM" id="SSF48371">
    <property type="entry name" value="ARM repeat"/>
    <property type="match status" value="1"/>
</dbReference>
<sequence length="218" mass="25819">MTNRFLNLKQTFEQSANPEKAQKMSAYMRHQFTFYGIPTPERRKIYHELIATDKKAKQIDWNLLDLAWAESHRELHYFVCDYLKGLQKVLTYEDVSKLIAYASSKEWWDTIDHFDRIFGNIADARIPKLMIDFSLADNFWLRRIAIDHQLGKKDKTDTTLLKQIIVNNLGSNEFFINKAIGWALRDYSKTNPNWVRQFIKDYQNQLAPLSIREGSKHI</sequence>
<dbReference type="PANTHER" id="PTHR34070">
    <property type="entry name" value="ARMADILLO-TYPE FOLD"/>
    <property type="match status" value="1"/>
</dbReference>
<gene>
    <name evidence="1" type="ORF">EAF07_00975</name>
</gene>
<dbReference type="RefSeq" id="WP_121834425.1">
    <property type="nucleotide sequence ID" value="NZ_CP163513.1"/>
</dbReference>
<dbReference type="InterPro" id="IPR016024">
    <property type="entry name" value="ARM-type_fold"/>
</dbReference>
<evidence type="ECO:0000313" key="2">
    <source>
        <dbReference type="Proteomes" id="UP000279194"/>
    </source>
</evidence>